<reference evidence="3" key="1">
    <citation type="journal article" date="2015" name="Genome Announc.">
        <title>Genome sequence of the AIDS-associated pathogen Penicillium marneffei (ATCC18224) and its near taxonomic relative Talaromyces stipitatus (ATCC10500).</title>
        <authorList>
            <person name="Nierman W.C."/>
            <person name="Fedorova-Abrams N.D."/>
            <person name="Andrianopoulos A."/>
        </authorList>
    </citation>
    <scope>NUCLEOTIDE SEQUENCE [LARGE SCALE GENOMIC DNA]</scope>
    <source>
        <strain evidence="3">ATCC 10500 / CBS 375.48 / QM 6759 / NRRL 1006</strain>
    </source>
</reference>
<evidence type="ECO:0000313" key="3">
    <source>
        <dbReference type="Proteomes" id="UP000001745"/>
    </source>
</evidence>
<dbReference type="HOGENOM" id="CLU_2039632_0_0_1"/>
<organism evidence="2 3">
    <name type="scientific">Talaromyces stipitatus (strain ATCC 10500 / CBS 375.48 / QM 6759 / NRRL 1006)</name>
    <name type="common">Penicillium stipitatum</name>
    <dbReference type="NCBI Taxonomy" id="441959"/>
    <lineage>
        <taxon>Eukaryota</taxon>
        <taxon>Fungi</taxon>
        <taxon>Dikarya</taxon>
        <taxon>Ascomycota</taxon>
        <taxon>Pezizomycotina</taxon>
        <taxon>Eurotiomycetes</taxon>
        <taxon>Eurotiomycetidae</taxon>
        <taxon>Eurotiales</taxon>
        <taxon>Trichocomaceae</taxon>
        <taxon>Talaromyces</taxon>
        <taxon>Talaromyces sect. Talaromyces</taxon>
    </lineage>
</organism>
<keyword evidence="2" id="KW-0808">Transferase</keyword>
<accession>B8LU92</accession>
<dbReference type="EMBL" id="EQ962652">
    <property type="protein sequence ID" value="EED22564.1"/>
    <property type="molecule type" value="Genomic_DNA"/>
</dbReference>
<keyword evidence="2" id="KW-0418">Kinase</keyword>
<sequence length="121" mass="13497">MVIDLLGPSLDEDKKLKGTARYASIKAHLSADQSRSDDMESLGYDPPDEKPDYSYIQDCGDVDANKPKNDMNTERQQYSAAQAAGAKPCTISNKRRNHRVIERGFVNTLGTDHMVRRSDGH</sequence>
<dbReference type="AlphaFoldDB" id="B8LU92"/>
<dbReference type="InParanoid" id="B8LU92"/>
<dbReference type="PhylomeDB" id="B8LU92"/>
<evidence type="ECO:0000313" key="2">
    <source>
        <dbReference type="EMBL" id="EED22564.1"/>
    </source>
</evidence>
<keyword evidence="3" id="KW-1185">Reference proteome</keyword>
<dbReference type="Proteomes" id="UP000001745">
    <property type="component" value="Unassembled WGS sequence"/>
</dbReference>
<proteinExistence type="predicted"/>
<dbReference type="Gene3D" id="1.10.510.10">
    <property type="entry name" value="Transferase(Phosphotransferase) domain 1"/>
    <property type="match status" value="1"/>
</dbReference>
<name>B8LU92_TALSN</name>
<dbReference type="VEuPathDB" id="FungiDB:TSTA_060560"/>
<dbReference type="OrthoDB" id="1692417at2759"/>
<evidence type="ECO:0000256" key="1">
    <source>
        <dbReference type="SAM" id="MobiDB-lite"/>
    </source>
</evidence>
<dbReference type="GeneID" id="8110191"/>
<gene>
    <name evidence="2" type="ORF">TSTA_060560</name>
</gene>
<dbReference type="GO" id="GO:0016301">
    <property type="term" value="F:kinase activity"/>
    <property type="evidence" value="ECO:0007669"/>
    <property type="project" value="UniProtKB-KW"/>
</dbReference>
<protein>
    <submittedName>
        <fullName evidence="2">Casein kinase, putative</fullName>
    </submittedName>
</protein>
<dbReference type="STRING" id="441959.B8LU92"/>
<dbReference type="RefSeq" id="XP_002339951.1">
    <property type="nucleotide sequence ID" value="XM_002339910.1"/>
</dbReference>
<feature type="region of interest" description="Disordered" evidence="1">
    <location>
        <begin position="28"/>
        <end position="52"/>
    </location>
</feature>